<feature type="region of interest" description="Disordered" evidence="1">
    <location>
        <begin position="77"/>
        <end position="101"/>
    </location>
</feature>
<dbReference type="EMBL" id="QGKY02000089">
    <property type="protein sequence ID" value="KAF2612853.1"/>
    <property type="molecule type" value="Genomic_DNA"/>
</dbReference>
<accession>A0A8S9M6N8</accession>
<feature type="region of interest" description="Disordered" evidence="1">
    <location>
        <begin position="1"/>
        <end position="36"/>
    </location>
</feature>
<sequence length="101" mass="11455">MLPPPLTPQPPDLDSGDFSRQGCQFPPDPPPVTINRATHGASRLRMKNDSETLNATFCNRFITSQVREVMCSSTLVHEKRKKDEPTRFKKKGNRHPSCEIH</sequence>
<evidence type="ECO:0000313" key="2">
    <source>
        <dbReference type="EMBL" id="KAF2612853.1"/>
    </source>
</evidence>
<proteinExistence type="predicted"/>
<feature type="compositionally biased region" description="Pro residues" evidence="1">
    <location>
        <begin position="1"/>
        <end position="11"/>
    </location>
</feature>
<evidence type="ECO:0000256" key="1">
    <source>
        <dbReference type="SAM" id="MobiDB-lite"/>
    </source>
</evidence>
<reference evidence="2" key="1">
    <citation type="submission" date="2019-12" db="EMBL/GenBank/DDBJ databases">
        <title>Genome sequencing and annotation of Brassica cretica.</title>
        <authorList>
            <person name="Studholme D.J."/>
            <person name="Sarris P.F."/>
        </authorList>
    </citation>
    <scope>NUCLEOTIDE SEQUENCE</scope>
    <source>
        <strain evidence="2">PFS-102/07</strain>
        <tissue evidence="2">Leaf</tissue>
    </source>
</reference>
<organism evidence="2">
    <name type="scientific">Brassica cretica</name>
    <name type="common">Mustard</name>
    <dbReference type="NCBI Taxonomy" id="69181"/>
    <lineage>
        <taxon>Eukaryota</taxon>
        <taxon>Viridiplantae</taxon>
        <taxon>Streptophyta</taxon>
        <taxon>Embryophyta</taxon>
        <taxon>Tracheophyta</taxon>
        <taxon>Spermatophyta</taxon>
        <taxon>Magnoliopsida</taxon>
        <taxon>eudicotyledons</taxon>
        <taxon>Gunneridae</taxon>
        <taxon>Pentapetalae</taxon>
        <taxon>rosids</taxon>
        <taxon>malvids</taxon>
        <taxon>Brassicales</taxon>
        <taxon>Brassicaceae</taxon>
        <taxon>Brassiceae</taxon>
        <taxon>Brassica</taxon>
    </lineage>
</organism>
<name>A0A8S9M6N8_BRACR</name>
<dbReference type="AlphaFoldDB" id="A0A8S9M6N8"/>
<protein>
    <submittedName>
        <fullName evidence="2">Uncharacterized protein</fullName>
    </submittedName>
</protein>
<comment type="caution">
    <text evidence="2">The sequence shown here is derived from an EMBL/GenBank/DDBJ whole genome shotgun (WGS) entry which is preliminary data.</text>
</comment>
<gene>
    <name evidence="2" type="ORF">F2Q70_00009136</name>
</gene>